<feature type="compositionally biased region" description="Basic and acidic residues" evidence="1">
    <location>
        <begin position="84"/>
        <end position="108"/>
    </location>
</feature>
<proteinExistence type="predicted"/>
<dbReference type="EMBL" id="JARKHS020025540">
    <property type="protein sequence ID" value="KAK8767367.1"/>
    <property type="molecule type" value="Genomic_DNA"/>
</dbReference>
<feature type="compositionally biased region" description="Pro residues" evidence="1">
    <location>
        <begin position="53"/>
        <end position="63"/>
    </location>
</feature>
<organism evidence="2 3">
    <name type="scientific">Amblyomma americanum</name>
    <name type="common">Lone star tick</name>
    <dbReference type="NCBI Taxonomy" id="6943"/>
    <lineage>
        <taxon>Eukaryota</taxon>
        <taxon>Metazoa</taxon>
        <taxon>Ecdysozoa</taxon>
        <taxon>Arthropoda</taxon>
        <taxon>Chelicerata</taxon>
        <taxon>Arachnida</taxon>
        <taxon>Acari</taxon>
        <taxon>Parasitiformes</taxon>
        <taxon>Ixodida</taxon>
        <taxon>Ixodoidea</taxon>
        <taxon>Ixodidae</taxon>
        <taxon>Amblyomminae</taxon>
        <taxon>Amblyomma</taxon>
    </lineage>
</organism>
<feature type="compositionally biased region" description="Low complexity" evidence="1">
    <location>
        <begin position="64"/>
        <end position="77"/>
    </location>
</feature>
<accession>A0AAQ4DY27</accession>
<comment type="caution">
    <text evidence="2">The sequence shown here is derived from an EMBL/GenBank/DDBJ whole genome shotgun (WGS) entry which is preliminary data.</text>
</comment>
<feature type="compositionally biased region" description="Pro residues" evidence="1">
    <location>
        <begin position="141"/>
        <end position="150"/>
    </location>
</feature>
<dbReference type="Proteomes" id="UP001321473">
    <property type="component" value="Unassembled WGS sequence"/>
</dbReference>
<feature type="region of interest" description="Disordered" evidence="1">
    <location>
        <begin position="1"/>
        <end position="151"/>
    </location>
</feature>
<evidence type="ECO:0000256" key="1">
    <source>
        <dbReference type="SAM" id="MobiDB-lite"/>
    </source>
</evidence>
<reference evidence="2 3" key="1">
    <citation type="journal article" date="2023" name="Arcadia Sci">
        <title>De novo assembly of a long-read Amblyomma americanum tick genome.</title>
        <authorList>
            <person name="Chou S."/>
            <person name="Poskanzer K.E."/>
            <person name="Rollins M."/>
            <person name="Thuy-Boun P.S."/>
        </authorList>
    </citation>
    <scope>NUCLEOTIDE SEQUENCE [LARGE SCALE GENOMIC DNA]</scope>
    <source>
        <strain evidence="2">F_SG_1</strain>
        <tissue evidence="2">Salivary glands</tissue>
    </source>
</reference>
<name>A0AAQ4DY27_AMBAM</name>
<evidence type="ECO:0000313" key="3">
    <source>
        <dbReference type="Proteomes" id="UP001321473"/>
    </source>
</evidence>
<sequence>MMASGAATPKRDLKVVDINPAQRPNAASTPSPALDLNRRSRSMSKAEEALQLPRPPPPNPTPPDVGQQQPQPVAQEPPKSRRGSIHELGAKPPERRASLKHPPRDDVALPKAAGEGGTPKARGPAVANLQHSQAYVTAPQGPSPQTPVPPRVRTARVLLEKLVERECVRPEHDV</sequence>
<protein>
    <submittedName>
        <fullName evidence="2">Uncharacterized protein</fullName>
    </submittedName>
</protein>
<dbReference type="AlphaFoldDB" id="A0AAQ4DY27"/>
<gene>
    <name evidence="2" type="ORF">V5799_005854</name>
</gene>
<keyword evidence="3" id="KW-1185">Reference proteome</keyword>
<evidence type="ECO:0000313" key="2">
    <source>
        <dbReference type="EMBL" id="KAK8767367.1"/>
    </source>
</evidence>